<reference evidence="1 2" key="1">
    <citation type="submission" date="2020-08" db="EMBL/GenBank/DDBJ databases">
        <title>Genomic Encyclopedia of Type Strains, Phase IV (KMG-IV): sequencing the most valuable type-strain genomes for metagenomic binning, comparative biology and taxonomic classification.</title>
        <authorList>
            <person name="Goeker M."/>
        </authorList>
    </citation>
    <scope>NUCLEOTIDE SEQUENCE [LARGE SCALE GENOMIC DNA]</scope>
    <source>
        <strain evidence="1 2">DSM 27471</strain>
    </source>
</reference>
<gene>
    <name evidence="1" type="ORF">FHX64_001323</name>
</gene>
<dbReference type="AlphaFoldDB" id="A0A7W5H1Y5"/>
<sequence length="40" mass="4682">MPKTYFVLFGVFVLISVNELSEDFMLKKRVPLSKVYDITI</sequence>
<proteinExistence type="predicted"/>
<organism evidence="1 2">
    <name type="scientific">Microbacter margulisiae</name>
    <dbReference type="NCBI Taxonomy" id="1350067"/>
    <lineage>
        <taxon>Bacteria</taxon>
        <taxon>Pseudomonadati</taxon>
        <taxon>Bacteroidota</taxon>
        <taxon>Bacteroidia</taxon>
        <taxon>Bacteroidales</taxon>
        <taxon>Porphyromonadaceae</taxon>
        <taxon>Microbacter</taxon>
    </lineage>
</organism>
<keyword evidence="2" id="KW-1185">Reference proteome</keyword>
<dbReference type="EMBL" id="JACHYB010000001">
    <property type="protein sequence ID" value="MBB3187160.1"/>
    <property type="molecule type" value="Genomic_DNA"/>
</dbReference>
<protein>
    <submittedName>
        <fullName evidence="1">Uncharacterized protein</fullName>
    </submittedName>
</protein>
<dbReference type="Proteomes" id="UP000544222">
    <property type="component" value="Unassembled WGS sequence"/>
</dbReference>
<name>A0A7W5H1Y5_9PORP</name>
<accession>A0A7W5H1Y5</accession>
<evidence type="ECO:0000313" key="2">
    <source>
        <dbReference type="Proteomes" id="UP000544222"/>
    </source>
</evidence>
<evidence type="ECO:0000313" key="1">
    <source>
        <dbReference type="EMBL" id="MBB3187160.1"/>
    </source>
</evidence>
<comment type="caution">
    <text evidence="1">The sequence shown here is derived from an EMBL/GenBank/DDBJ whole genome shotgun (WGS) entry which is preliminary data.</text>
</comment>